<gene>
    <name evidence="1" type="ORF">H7U22_04905</name>
</gene>
<evidence type="ECO:0000313" key="2">
    <source>
        <dbReference type="Proteomes" id="UP000652755"/>
    </source>
</evidence>
<dbReference type="Proteomes" id="UP000652755">
    <property type="component" value="Unassembled WGS sequence"/>
</dbReference>
<evidence type="ECO:0000313" key="1">
    <source>
        <dbReference type="EMBL" id="MBC6109755.1"/>
    </source>
</evidence>
<sequence length="383" mass="42948">MKTLKIIITVTFLFFVKNLYSQTTILDFTRVPQTYAGDGTYNPNYFDNSGCSNKFGPNPLIVNGYNLRSVGVSNIFPVYTNTSTTYKWSLYAWGNTKTGQRCNVGISVEYPFKANKTYEIELNGVNDHMADGHESSPKMVYNGVFWIKLDDNPALVTNAPDPCMEWYMQFEKSVGRYSKLIADGVIAIENKTYRVKFSPLEAKSALKIIFDSSPTAPDIIIDNIFHLKNIKITEMPYEEEGPSYIASYTNVPKPHPWNPAYEIPGVVVRPSNGYAYPTRPNVVTPSIPTNLWTLNSDGIGYSIYLSDVISNLNVSQTIYLDLLGDITYGPRPGQQGRQSIAVPGAYQGNNYTYTTFNNDIVITVKNSTNTPPVNPIDFVLTYY</sequence>
<comment type="caution">
    <text evidence="1">The sequence shown here is derived from an EMBL/GenBank/DDBJ whole genome shotgun (WGS) entry which is preliminary data.</text>
</comment>
<dbReference type="EMBL" id="JACRYL010000003">
    <property type="protein sequence ID" value="MBC6109755.1"/>
    <property type="molecule type" value="Genomic_DNA"/>
</dbReference>
<organism evidence="1 2">
    <name type="scientific">Pedobacter fastidiosus</name>
    <dbReference type="NCBI Taxonomy" id="2765361"/>
    <lineage>
        <taxon>Bacteria</taxon>
        <taxon>Pseudomonadati</taxon>
        <taxon>Bacteroidota</taxon>
        <taxon>Sphingobacteriia</taxon>
        <taxon>Sphingobacteriales</taxon>
        <taxon>Sphingobacteriaceae</taxon>
        <taxon>Pedobacter</taxon>
    </lineage>
</organism>
<name>A0ABR7KNV5_9SPHI</name>
<reference evidence="1 2" key="1">
    <citation type="submission" date="2020-08" db="EMBL/GenBank/DDBJ databases">
        <authorList>
            <person name="Sun Q."/>
            <person name="Inoue M."/>
        </authorList>
    </citation>
    <scope>NUCLEOTIDE SEQUENCE [LARGE SCALE GENOMIC DNA]</scope>
    <source>
        <strain evidence="1 2">CCM 8938</strain>
    </source>
</reference>
<accession>A0ABR7KNV5</accession>
<keyword evidence="2" id="KW-1185">Reference proteome</keyword>
<proteinExistence type="predicted"/>
<dbReference type="RefSeq" id="WP_187070235.1">
    <property type="nucleotide sequence ID" value="NZ_JACRYL010000003.1"/>
</dbReference>
<protein>
    <submittedName>
        <fullName evidence="1">Uncharacterized protein</fullName>
    </submittedName>
</protein>